<dbReference type="SUPFAM" id="SSF51905">
    <property type="entry name" value="FAD/NAD(P)-binding domain"/>
    <property type="match status" value="2"/>
</dbReference>
<dbReference type="RefSeq" id="WP_187257245.1">
    <property type="nucleotide sequence ID" value="NZ_JBHULF010000007.1"/>
</dbReference>
<evidence type="ECO:0000313" key="3">
    <source>
        <dbReference type="Proteomes" id="UP000765802"/>
    </source>
</evidence>
<dbReference type="InterPro" id="IPR023753">
    <property type="entry name" value="FAD/NAD-binding_dom"/>
</dbReference>
<protein>
    <submittedName>
        <fullName evidence="2">Pyridine nucleotide-disulfide oxidoreductase</fullName>
    </submittedName>
</protein>
<dbReference type="PANTHER" id="PTHR10632:SF2">
    <property type="entry name" value="SULFIDE:QUINONE OXIDOREDUCTASE, MITOCHONDRIAL"/>
    <property type="match status" value="1"/>
</dbReference>
<comment type="caution">
    <text evidence="2">The sequence shown here is derived from an EMBL/GenBank/DDBJ whole genome shotgun (WGS) entry which is preliminary data.</text>
</comment>
<dbReference type="Gene3D" id="3.50.50.60">
    <property type="entry name" value="FAD/NAD(P)-binding domain"/>
    <property type="match status" value="2"/>
</dbReference>
<feature type="domain" description="FAD/NAD(P)-binding" evidence="1">
    <location>
        <begin position="6"/>
        <end position="306"/>
    </location>
</feature>
<dbReference type="Pfam" id="PF07992">
    <property type="entry name" value="Pyr_redox_2"/>
    <property type="match status" value="1"/>
</dbReference>
<proteinExistence type="predicted"/>
<name>A0ABR7MA73_9BACT</name>
<dbReference type="InterPro" id="IPR015904">
    <property type="entry name" value="Sulphide_quinone_reductase"/>
</dbReference>
<dbReference type="InterPro" id="IPR036188">
    <property type="entry name" value="FAD/NAD-bd_sf"/>
</dbReference>
<dbReference type="Proteomes" id="UP000765802">
    <property type="component" value="Unassembled WGS sequence"/>
</dbReference>
<gene>
    <name evidence="2" type="ORF">BC349_12780</name>
</gene>
<keyword evidence="3" id="KW-1185">Reference proteome</keyword>
<dbReference type="EMBL" id="MBUA01000023">
    <property type="protein sequence ID" value="MBC6491930.1"/>
    <property type="molecule type" value="Genomic_DNA"/>
</dbReference>
<organism evidence="2 3">
    <name type="scientific">Flavihumibacter stibioxidans</name>
    <dbReference type="NCBI Taxonomy" id="1834163"/>
    <lineage>
        <taxon>Bacteria</taxon>
        <taxon>Pseudomonadati</taxon>
        <taxon>Bacteroidota</taxon>
        <taxon>Chitinophagia</taxon>
        <taxon>Chitinophagales</taxon>
        <taxon>Chitinophagaceae</taxon>
        <taxon>Flavihumibacter</taxon>
    </lineage>
</organism>
<accession>A0ABR7MA73</accession>
<evidence type="ECO:0000259" key="1">
    <source>
        <dbReference type="Pfam" id="PF07992"/>
    </source>
</evidence>
<reference evidence="2 3" key="1">
    <citation type="submission" date="2016-07" db="EMBL/GenBank/DDBJ databases">
        <title>Genome analysis of Flavihumibacter stibioxidans YS-17.</title>
        <authorList>
            <person name="Shi K."/>
            <person name="Han Y."/>
            <person name="Wang G."/>
        </authorList>
    </citation>
    <scope>NUCLEOTIDE SEQUENCE [LARGE SCALE GENOMIC DNA]</scope>
    <source>
        <strain evidence="2 3">YS-17</strain>
    </source>
</reference>
<evidence type="ECO:0000313" key="2">
    <source>
        <dbReference type="EMBL" id="MBC6491930.1"/>
    </source>
</evidence>
<dbReference type="PANTHER" id="PTHR10632">
    <property type="entry name" value="SULFIDE:QUINONE OXIDOREDUCTASE"/>
    <property type="match status" value="1"/>
</dbReference>
<sequence length="399" mass="44091">MGQHHQILIIGGGNAGISAAAQLLRKRSKLEIAIIEPSDRHFYQPAWTLVGGGVFNVHDTIRSEASVIPKGVTWIKEAAASFQPEQNQVTTSTGATYTYDYLIVAPGIQLNWHLIEGLKETLGKNGVTTNYSVDYAPYTFECLRQLKEGQTALFTSPSTAVKCGGAPQKIMYLAADYLRKHGLQGKATVEFVTAGGVIFAIKEYAEQLMKKVNEYGIKLNFKHDLVAIDGPNKLATFKVTDAEGVTKMVQKHFDMIHVVPPMSAPDFIKASPLANEAGWVEVDKYTLQHTRYANIFGLGDAMSAPNSKTGAAVRKQVPVMVKNMLALMDGQPMPGKYSGYGSCPLVVGYGKLILAEFGYDNVRMETFPFDQSKPRWSMWVLKRYILPWLYWNKILKGTA</sequence>